<gene>
    <name evidence="1" type="ORF">FHR38_004895</name>
</gene>
<accession>A0A7W7SUE2</accession>
<dbReference type="EMBL" id="JACHJW010000001">
    <property type="protein sequence ID" value="MBB4961162.1"/>
    <property type="molecule type" value="Genomic_DNA"/>
</dbReference>
<comment type="caution">
    <text evidence="1">The sequence shown here is derived from an EMBL/GenBank/DDBJ whole genome shotgun (WGS) entry which is preliminary data.</text>
</comment>
<proteinExistence type="predicted"/>
<keyword evidence="2" id="KW-1185">Reference proteome</keyword>
<organism evidence="1 2">
    <name type="scientific">Micromonospora polyrhachis</name>
    <dbReference type="NCBI Taxonomy" id="1282883"/>
    <lineage>
        <taxon>Bacteria</taxon>
        <taxon>Bacillati</taxon>
        <taxon>Actinomycetota</taxon>
        <taxon>Actinomycetes</taxon>
        <taxon>Micromonosporales</taxon>
        <taxon>Micromonosporaceae</taxon>
        <taxon>Micromonospora</taxon>
    </lineage>
</organism>
<sequence>MPTDKDELTVVFEAFDVEKKKWLKLAGDISVLKGKMAGLNLMPTAFFCGEPATALQLSRSYDEIYALIGKLMTDAAQEFDQIGGALQIAADRYDGSDQQSAQTLEAIYGSGRDEDISGGP</sequence>
<dbReference type="AlphaFoldDB" id="A0A7W7SUE2"/>
<protein>
    <submittedName>
        <fullName evidence="1">Uncharacterized protein YukE</fullName>
    </submittedName>
</protein>
<dbReference type="Proteomes" id="UP000578819">
    <property type="component" value="Unassembled WGS sequence"/>
</dbReference>
<reference evidence="1 2" key="1">
    <citation type="submission" date="2020-08" db="EMBL/GenBank/DDBJ databases">
        <title>Sequencing the genomes of 1000 actinobacteria strains.</title>
        <authorList>
            <person name="Klenk H.-P."/>
        </authorList>
    </citation>
    <scope>NUCLEOTIDE SEQUENCE [LARGE SCALE GENOMIC DNA]</scope>
    <source>
        <strain evidence="1 2">DSM 45886</strain>
    </source>
</reference>
<evidence type="ECO:0000313" key="1">
    <source>
        <dbReference type="EMBL" id="MBB4961162.1"/>
    </source>
</evidence>
<dbReference type="RefSeq" id="WP_184536805.1">
    <property type="nucleotide sequence ID" value="NZ_JACHJW010000001.1"/>
</dbReference>
<evidence type="ECO:0000313" key="2">
    <source>
        <dbReference type="Proteomes" id="UP000578819"/>
    </source>
</evidence>
<name>A0A7W7SUE2_9ACTN</name>